<evidence type="ECO:0000256" key="1">
    <source>
        <dbReference type="SAM" id="MobiDB-lite"/>
    </source>
</evidence>
<dbReference type="AlphaFoldDB" id="A0A9P0HDW5"/>
<dbReference type="EMBL" id="OV725080">
    <property type="protein sequence ID" value="CAH1400588.1"/>
    <property type="molecule type" value="Genomic_DNA"/>
</dbReference>
<dbReference type="Proteomes" id="UP001152798">
    <property type="component" value="Chromosome 4"/>
</dbReference>
<accession>A0A9P0HDW5</accession>
<proteinExistence type="predicted"/>
<evidence type="ECO:0000313" key="2">
    <source>
        <dbReference type="EMBL" id="CAH1400588.1"/>
    </source>
</evidence>
<keyword evidence="3" id="KW-1185">Reference proteome</keyword>
<evidence type="ECO:0000313" key="3">
    <source>
        <dbReference type="Proteomes" id="UP001152798"/>
    </source>
</evidence>
<name>A0A9P0HDW5_NEZVI</name>
<protein>
    <submittedName>
        <fullName evidence="2">Uncharacterized protein</fullName>
    </submittedName>
</protein>
<sequence>MKHCPLISSSKMAAPEKTDVPAPGSPHWLCNLTPTPAHAVILSPPLNYYSAGFCSSSQSQFNLAVIAKEHSRVHLCLGLVPRKP</sequence>
<reference evidence="2" key="1">
    <citation type="submission" date="2022-01" db="EMBL/GenBank/DDBJ databases">
        <authorList>
            <person name="King R."/>
        </authorList>
    </citation>
    <scope>NUCLEOTIDE SEQUENCE</scope>
</reference>
<organism evidence="2 3">
    <name type="scientific">Nezara viridula</name>
    <name type="common">Southern green stink bug</name>
    <name type="synonym">Cimex viridulus</name>
    <dbReference type="NCBI Taxonomy" id="85310"/>
    <lineage>
        <taxon>Eukaryota</taxon>
        <taxon>Metazoa</taxon>
        <taxon>Ecdysozoa</taxon>
        <taxon>Arthropoda</taxon>
        <taxon>Hexapoda</taxon>
        <taxon>Insecta</taxon>
        <taxon>Pterygota</taxon>
        <taxon>Neoptera</taxon>
        <taxon>Paraneoptera</taxon>
        <taxon>Hemiptera</taxon>
        <taxon>Heteroptera</taxon>
        <taxon>Panheteroptera</taxon>
        <taxon>Pentatomomorpha</taxon>
        <taxon>Pentatomoidea</taxon>
        <taxon>Pentatomidae</taxon>
        <taxon>Pentatominae</taxon>
        <taxon>Nezara</taxon>
    </lineage>
</organism>
<gene>
    <name evidence="2" type="ORF">NEZAVI_LOCUS9796</name>
</gene>
<feature type="region of interest" description="Disordered" evidence="1">
    <location>
        <begin position="1"/>
        <end position="20"/>
    </location>
</feature>